<proteinExistence type="predicted"/>
<protein>
    <submittedName>
        <fullName evidence="1">Uncharacterized protein</fullName>
    </submittedName>
</protein>
<evidence type="ECO:0000313" key="2">
    <source>
        <dbReference type="Proteomes" id="UP001597138"/>
    </source>
</evidence>
<accession>A0ABW4HCH6</accession>
<evidence type="ECO:0000313" key="1">
    <source>
        <dbReference type="EMBL" id="MFD1603116.1"/>
    </source>
</evidence>
<sequence>MPLRKLTELIKLQESTELKLIAINKNLMMQNQSLEIPQVQFDEDGELVITASESSSKDDFDFFQGKSVIRNRKLKSRLSNCDEWIEFPSTQEMYKILNGIGNIDNFLATFDGEPFEGMTVRLFNPKTKLWSIYWSDSNTGILDKPVVGSFENKVGHFFSKDVFNEKPVIQVFRWDARDEKNPIWSQAMSDDKGKTWEWNWYMHMSKSN</sequence>
<dbReference type="Proteomes" id="UP001597138">
    <property type="component" value="Unassembled WGS sequence"/>
</dbReference>
<gene>
    <name evidence="1" type="ORF">ACFSC2_10250</name>
</gene>
<comment type="caution">
    <text evidence="1">The sequence shown here is derived from an EMBL/GenBank/DDBJ whole genome shotgun (WGS) entry which is preliminary data.</text>
</comment>
<name>A0ABW4HCH6_9FLAO</name>
<keyword evidence="2" id="KW-1185">Reference proteome</keyword>
<organism evidence="1 2">
    <name type="scientific">Flavobacterium artemisiae</name>
    <dbReference type="NCBI Taxonomy" id="2126556"/>
    <lineage>
        <taxon>Bacteria</taxon>
        <taxon>Pseudomonadati</taxon>
        <taxon>Bacteroidota</taxon>
        <taxon>Flavobacteriia</taxon>
        <taxon>Flavobacteriales</taxon>
        <taxon>Flavobacteriaceae</taxon>
        <taxon>Flavobacterium</taxon>
    </lineage>
</organism>
<dbReference type="EMBL" id="JBHUDZ010000009">
    <property type="protein sequence ID" value="MFD1603116.1"/>
    <property type="molecule type" value="Genomic_DNA"/>
</dbReference>
<reference evidence="2" key="1">
    <citation type="journal article" date="2019" name="Int. J. Syst. Evol. Microbiol.">
        <title>The Global Catalogue of Microorganisms (GCM) 10K type strain sequencing project: providing services to taxonomists for standard genome sequencing and annotation.</title>
        <authorList>
            <consortium name="The Broad Institute Genomics Platform"/>
            <consortium name="The Broad Institute Genome Sequencing Center for Infectious Disease"/>
            <person name="Wu L."/>
            <person name="Ma J."/>
        </authorList>
    </citation>
    <scope>NUCLEOTIDE SEQUENCE [LARGE SCALE GENOMIC DNA]</scope>
    <source>
        <strain evidence="2">CCUG 70865</strain>
    </source>
</reference>